<name>A0ABT8C1V8_9VIBR</name>
<dbReference type="InterPro" id="IPR042099">
    <property type="entry name" value="ANL_N_sf"/>
</dbReference>
<dbReference type="PANTHER" id="PTHR43845">
    <property type="entry name" value="BLR5969 PROTEIN"/>
    <property type="match status" value="1"/>
</dbReference>
<evidence type="ECO:0000313" key="1">
    <source>
        <dbReference type="EMBL" id="MDN3611274.1"/>
    </source>
</evidence>
<dbReference type="EMBL" id="JAUFQC010000027">
    <property type="protein sequence ID" value="MDN3612604.1"/>
    <property type="molecule type" value="Genomic_DNA"/>
</dbReference>
<evidence type="ECO:0008006" key="4">
    <source>
        <dbReference type="Google" id="ProtNLM"/>
    </source>
</evidence>
<protein>
    <recommendedName>
        <fullName evidence="4">Phenylacetate--CoA ligase family protein</fullName>
    </recommendedName>
</protein>
<evidence type="ECO:0000313" key="2">
    <source>
        <dbReference type="EMBL" id="MDN3612604.1"/>
    </source>
</evidence>
<reference evidence="2" key="1">
    <citation type="journal article" date="2014" name="Int. J. Syst. Evol. Microbiol.">
        <title>Complete genome of a new Firmicutes species belonging to the dominant human colonic microbiota ('Ruminococcus bicirculans') reveals two chromosomes and a selective capacity to utilize plant glucans.</title>
        <authorList>
            <consortium name="NISC Comparative Sequencing Program"/>
            <person name="Wegmann U."/>
            <person name="Louis P."/>
            <person name="Goesmann A."/>
            <person name="Henrissat B."/>
            <person name="Duncan S.H."/>
            <person name="Flint H.J."/>
        </authorList>
    </citation>
    <scope>NUCLEOTIDE SEQUENCE</scope>
    <source>
        <strain evidence="2">CECT 7398</strain>
    </source>
</reference>
<keyword evidence="3" id="KW-1185">Reference proteome</keyword>
<proteinExistence type="predicted"/>
<gene>
    <name evidence="1" type="ORF">QWZ16_16860</name>
    <name evidence="2" type="ORF">QWZ16_23690</name>
</gene>
<reference evidence="3" key="2">
    <citation type="journal article" date="2019" name="Int. J. Syst. Evol. Microbiol.">
        <title>The Global Catalogue of Microorganisms (GCM) 10K type strain sequencing project: providing services to taxonomists for standard genome sequencing and annotation.</title>
        <authorList>
            <consortium name="The Broad Institute Genomics Platform"/>
            <consortium name="The Broad Institute Genome Sequencing Center for Infectious Disease"/>
            <person name="Wu L."/>
            <person name="Ma J."/>
        </authorList>
    </citation>
    <scope>NUCLEOTIDE SEQUENCE [LARGE SCALE GENOMIC DNA]</scope>
    <source>
        <strain evidence="3">CECT 7398</strain>
    </source>
</reference>
<dbReference type="SUPFAM" id="SSF56801">
    <property type="entry name" value="Acetyl-CoA synthetase-like"/>
    <property type="match status" value="1"/>
</dbReference>
<reference evidence="2" key="3">
    <citation type="submission" date="2023-06" db="EMBL/GenBank/DDBJ databases">
        <authorList>
            <person name="Lucena T."/>
            <person name="Sun Q."/>
        </authorList>
    </citation>
    <scope>NUCLEOTIDE SEQUENCE</scope>
    <source>
        <strain evidence="2">CECT 7398</strain>
    </source>
</reference>
<dbReference type="PANTHER" id="PTHR43845:SF1">
    <property type="entry name" value="BLR5969 PROTEIN"/>
    <property type="match status" value="1"/>
</dbReference>
<dbReference type="EMBL" id="JAUFQC010000027">
    <property type="protein sequence ID" value="MDN3611274.1"/>
    <property type="molecule type" value="Genomic_DNA"/>
</dbReference>
<dbReference type="Gene3D" id="3.40.50.12780">
    <property type="entry name" value="N-terminal domain of ligase-like"/>
    <property type="match status" value="1"/>
</dbReference>
<dbReference type="Proteomes" id="UP001238540">
    <property type="component" value="Unassembled WGS sequence"/>
</dbReference>
<comment type="caution">
    <text evidence="2">The sequence shown here is derived from an EMBL/GenBank/DDBJ whole genome shotgun (WGS) entry which is preliminary data.</text>
</comment>
<dbReference type="RefSeq" id="WP_143678216.1">
    <property type="nucleotide sequence ID" value="NZ_JABEYA020000006.1"/>
</dbReference>
<sequence>MLFHPLKDNLFYRALIGKTLTPQCAYPILNKSDYDRAIRQLRSRFKPTDDFWRSVYWSPTGGSTSSESESLFFPWDNQETETQRRLMASALSIPSLGPFADNRIMANVFTGTQMYRSLELFNQLATYAQMTSLPIGSNCTHQQMDQLITHFSPDLIAGPPIILADYATYCLKNGLSRPKSAVLYATNPLFPAQANAIKAAFHDPVIYSVYGSAETGPWAFHNSEVLAQNQFIVVDDIADVEIIDPDPHGYGQVVVTIKPRKRFPVVRYAMGDIGKRSMLELGHQHYTLLEVKGRNSQWLSLADNNIALETFYPILEHALDWQIVQYFEEHTHKEVVHFRLVSGHHCEELHTQIEQLERVLLIDKYKGRLVLKVEQVRVDDLIKSKLSQKVIKVVDQRGDSPTDP</sequence>
<organism evidence="2 3">
    <name type="scientific">Vibrio ostreicida</name>
    <dbReference type="NCBI Taxonomy" id="526588"/>
    <lineage>
        <taxon>Bacteria</taxon>
        <taxon>Pseudomonadati</taxon>
        <taxon>Pseudomonadota</taxon>
        <taxon>Gammaproteobacteria</taxon>
        <taxon>Vibrionales</taxon>
        <taxon>Vibrionaceae</taxon>
        <taxon>Vibrio</taxon>
    </lineage>
</organism>
<evidence type="ECO:0000313" key="3">
    <source>
        <dbReference type="Proteomes" id="UP001238540"/>
    </source>
</evidence>
<accession>A0ABT8C1V8</accession>